<evidence type="ECO:0000313" key="10">
    <source>
        <dbReference type="Proteomes" id="UP000198535"/>
    </source>
</evidence>
<evidence type="ECO:0000256" key="6">
    <source>
        <dbReference type="HAMAP-Rule" id="MF_00308"/>
    </source>
</evidence>
<evidence type="ECO:0000256" key="8">
    <source>
        <dbReference type="SAM" id="Coils"/>
    </source>
</evidence>
<reference evidence="10" key="1">
    <citation type="submission" date="2016-10" db="EMBL/GenBank/DDBJ databases">
        <authorList>
            <person name="Varghese N."/>
            <person name="Submissions S."/>
        </authorList>
    </citation>
    <scope>NUCLEOTIDE SEQUENCE [LARGE SCALE GENOMIC DNA]</scope>
    <source>
        <strain evidence="10">Mob M</strain>
    </source>
</reference>
<dbReference type="EMBL" id="FOUJ01000003">
    <property type="protein sequence ID" value="SFM54968.1"/>
    <property type="molecule type" value="Genomic_DNA"/>
</dbReference>
<dbReference type="GO" id="GO:0005737">
    <property type="term" value="C:cytoplasm"/>
    <property type="evidence" value="ECO:0007669"/>
    <property type="project" value="UniProtKB-SubCell"/>
</dbReference>
<keyword evidence="10" id="KW-1185">Reference proteome</keyword>
<keyword evidence="4 6" id="KW-0143">Chaperone</keyword>
<dbReference type="InterPro" id="IPR011599">
    <property type="entry name" value="PFD_alpha_archaea"/>
</dbReference>
<dbReference type="CDD" id="cd23160">
    <property type="entry name" value="Prefoldin_alpha_GimC"/>
    <property type="match status" value="1"/>
</dbReference>
<dbReference type="Proteomes" id="UP000198535">
    <property type="component" value="Unassembled WGS sequence"/>
</dbReference>
<keyword evidence="8" id="KW-0175">Coiled coil</keyword>
<evidence type="ECO:0000256" key="1">
    <source>
        <dbReference type="ARBA" id="ARBA00010048"/>
    </source>
</evidence>
<dbReference type="SUPFAM" id="SSF46579">
    <property type="entry name" value="Prefoldin"/>
    <property type="match status" value="1"/>
</dbReference>
<evidence type="ECO:0000256" key="2">
    <source>
        <dbReference type="ARBA" id="ARBA00011716"/>
    </source>
</evidence>
<feature type="coiled-coil region" evidence="8">
    <location>
        <begin position="97"/>
        <end position="124"/>
    </location>
</feature>
<comment type="subcellular location">
    <subcellularLocation>
        <location evidence="6">Cytoplasm</location>
    </subcellularLocation>
</comment>
<proteinExistence type="inferred from homology"/>
<dbReference type="GO" id="GO:0006457">
    <property type="term" value="P:protein folding"/>
    <property type="evidence" value="ECO:0007669"/>
    <property type="project" value="UniProtKB-UniRule"/>
</dbReference>
<dbReference type="PANTHER" id="PTHR12674:SF4">
    <property type="entry name" value="PREFOLDIN SUBUNIT ALPHA 2"/>
    <property type="match status" value="1"/>
</dbReference>
<evidence type="ECO:0000256" key="5">
    <source>
        <dbReference type="ARBA" id="ARBA00025077"/>
    </source>
</evidence>
<comment type="similarity">
    <text evidence="6">Belongs to the prefoldin alpha subunit family.</text>
</comment>
<dbReference type="InterPro" id="IPR009053">
    <property type="entry name" value="Prefoldin"/>
</dbReference>
<protein>
    <recommendedName>
        <fullName evidence="6 7">Prefoldin subunit alpha</fullName>
    </recommendedName>
    <alternativeName>
        <fullName evidence="6">GimC subunit alpha</fullName>
    </alternativeName>
</protein>
<dbReference type="InterPro" id="IPR004127">
    <property type="entry name" value="Prefoldin_subunit_alpha"/>
</dbReference>
<organism evidence="9 10">
    <name type="scientific">Methanolobus profundi</name>
    <dbReference type="NCBI Taxonomy" id="487685"/>
    <lineage>
        <taxon>Archaea</taxon>
        <taxon>Methanobacteriati</taxon>
        <taxon>Methanobacteriota</taxon>
        <taxon>Stenosarchaea group</taxon>
        <taxon>Methanomicrobia</taxon>
        <taxon>Methanosarcinales</taxon>
        <taxon>Methanosarcinaceae</taxon>
        <taxon>Methanolobus</taxon>
    </lineage>
</organism>
<dbReference type="RefSeq" id="WP_091936313.1">
    <property type="nucleotide sequence ID" value="NZ_FOUJ01000003.1"/>
</dbReference>
<sequence length="145" mass="15959">MAGMNGQDPRVLANQHREFQKRAEMLQQQVGMVQISMEDCNRALGTIEELSNVSDGSEMMFPIGSGSFVYANISRSDNVVVDVGAGISVERPIADAKVILERRKERLTTALDNMNNALLQISQQMQAIESFLSQQQQAQGMPGSQ</sequence>
<accession>A0A1I4RRY5</accession>
<dbReference type="GO" id="GO:0016272">
    <property type="term" value="C:prefoldin complex"/>
    <property type="evidence" value="ECO:0007669"/>
    <property type="project" value="UniProtKB-UniRule"/>
</dbReference>
<dbReference type="OrthoDB" id="10045at2157"/>
<dbReference type="PANTHER" id="PTHR12674">
    <property type="entry name" value="PREFOLDIN SUBUNIT 5"/>
    <property type="match status" value="1"/>
</dbReference>
<comment type="subunit">
    <text evidence="2 6">Heterohexamer of two alpha and four beta subunits.</text>
</comment>
<evidence type="ECO:0000313" key="9">
    <source>
        <dbReference type="EMBL" id="SFM54968.1"/>
    </source>
</evidence>
<comment type="similarity">
    <text evidence="1">Belongs to the prefoldin subunit alpha family.</text>
</comment>
<dbReference type="Pfam" id="PF02996">
    <property type="entry name" value="Prefoldin"/>
    <property type="match status" value="1"/>
</dbReference>
<dbReference type="STRING" id="487685.SAMN04488696_1549"/>
<dbReference type="HAMAP" id="MF_00308">
    <property type="entry name" value="PfdA"/>
    <property type="match status" value="1"/>
</dbReference>
<dbReference type="NCBIfam" id="TIGR00293">
    <property type="entry name" value="prefoldin subunit alpha"/>
    <property type="match status" value="1"/>
</dbReference>
<dbReference type="Gene3D" id="1.10.287.370">
    <property type="match status" value="1"/>
</dbReference>
<evidence type="ECO:0000256" key="4">
    <source>
        <dbReference type="ARBA" id="ARBA00023186"/>
    </source>
</evidence>
<comment type="function">
    <text evidence="5 6">Molecular chaperone capable of stabilizing a range of proteins. Seems to fulfill an ATP-independent, HSP70-like function in archaeal de novo protein folding.</text>
</comment>
<dbReference type="AlphaFoldDB" id="A0A1I4RRY5"/>
<gene>
    <name evidence="6" type="primary">pfdA</name>
    <name evidence="9" type="ORF">SAMN04488696_1549</name>
</gene>
<name>A0A1I4RRY5_9EURY</name>
<keyword evidence="3 6" id="KW-0963">Cytoplasm</keyword>
<dbReference type="GO" id="GO:0051082">
    <property type="term" value="F:unfolded protein binding"/>
    <property type="evidence" value="ECO:0007669"/>
    <property type="project" value="UniProtKB-UniRule"/>
</dbReference>
<evidence type="ECO:0000256" key="7">
    <source>
        <dbReference type="NCBIfam" id="TIGR00293"/>
    </source>
</evidence>
<evidence type="ECO:0000256" key="3">
    <source>
        <dbReference type="ARBA" id="ARBA00022490"/>
    </source>
</evidence>